<name>A0ABQ0LJ17_MYCCL</name>
<evidence type="ECO:0000256" key="5">
    <source>
        <dbReference type="SAM" id="MobiDB-lite"/>
    </source>
</evidence>
<dbReference type="InterPro" id="IPR006838">
    <property type="entry name" value="ADTRP_AIG1"/>
</dbReference>
<dbReference type="EMBL" id="DF846869">
    <property type="protein sequence ID" value="GAT51042.1"/>
    <property type="molecule type" value="Genomic_DNA"/>
</dbReference>
<keyword evidence="3 6" id="KW-1133">Transmembrane helix</keyword>
<evidence type="ECO:0000256" key="3">
    <source>
        <dbReference type="ARBA" id="ARBA00022989"/>
    </source>
</evidence>
<evidence type="ECO:0000256" key="1">
    <source>
        <dbReference type="ARBA" id="ARBA00004127"/>
    </source>
</evidence>
<comment type="subcellular location">
    <subcellularLocation>
        <location evidence="1">Endomembrane system</location>
        <topology evidence="1">Multi-pass membrane protein</topology>
    </subcellularLocation>
</comment>
<sequence length="326" mass="35135">MPLLSFARFGVSSPTFDPRAKFVSSPVLPLRVFAGLRILLAGYALAAICTDLGFDVRHGEGPSFLSYFTDLSYIGLTSYYIAAAVQTAAYAFSGGRVYPLRSWGRVLQLLHVLLQTTIVCFPLVVTIVFWSLLSSPSTFATTFSAWENISIHALNTAFALLEILLSNSPPAPWLTLPLHIFFLACYLGVAYITYHTQHFYTYDFLDPVKEGGLLAAYIVGIAVGEAIVFVLVRGVVVLRQRWALRAGRVPGVVGAIGQTDDREALDDWEEVERPADDGAVAGGAEKSPRKAKRNASAKPEDVARTPNDSGVVVSDAGSGVGAADMV</sequence>
<feature type="transmembrane region" description="Helical" evidence="6">
    <location>
        <begin position="73"/>
        <end position="92"/>
    </location>
</feature>
<evidence type="ECO:0000256" key="6">
    <source>
        <dbReference type="SAM" id="Phobius"/>
    </source>
</evidence>
<gene>
    <name evidence="7" type="ORF">MCHLO_08218</name>
</gene>
<proteinExistence type="predicted"/>
<evidence type="ECO:0000313" key="8">
    <source>
        <dbReference type="Proteomes" id="UP000815677"/>
    </source>
</evidence>
<feature type="transmembrane region" description="Helical" evidence="6">
    <location>
        <begin position="145"/>
        <end position="164"/>
    </location>
</feature>
<accession>A0ABQ0LJ17</accession>
<dbReference type="PANTHER" id="PTHR12242">
    <property type="entry name" value="OS02G0130600 PROTEIN-RELATED"/>
    <property type="match status" value="1"/>
</dbReference>
<feature type="transmembrane region" description="Helical" evidence="6">
    <location>
        <begin position="214"/>
        <end position="238"/>
    </location>
</feature>
<reference evidence="7" key="1">
    <citation type="submission" date="2014-09" db="EMBL/GenBank/DDBJ databases">
        <title>Genome sequence of the luminous mushroom Mycena chlorophos for searching fungal bioluminescence genes.</title>
        <authorList>
            <person name="Tanaka Y."/>
            <person name="Kasuga D."/>
            <person name="Oba Y."/>
            <person name="Hase S."/>
            <person name="Sato K."/>
            <person name="Oba Y."/>
            <person name="Sakakibara Y."/>
        </authorList>
    </citation>
    <scope>NUCLEOTIDE SEQUENCE</scope>
</reference>
<feature type="transmembrane region" description="Helical" evidence="6">
    <location>
        <begin position="112"/>
        <end position="133"/>
    </location>
</feature>
<keyword evidence="4 6" id="KW-0472">Membrane</keyword>
<organism evidence="7 8">
    <name type="scientific">Mycena chlorophos</name>
    <name type="common">Agaric fungus</name>
    <name type="synonym">Agaricus chlorophos</name>
    <dbReference type="NCBI Taxonomy" id="658473"/>
    <lineage>
        <taxon>Eukaryota</taxon>
        <taxon>Fungi</taxon>
        <taxon>Dikarya</taxon>
        <taxon>Basidiomycota</taxon>
        <taxon>Agaricomycotina</taxon>
        <taxon>Agaricomycetes</taxon>
        <taxon>Agaricomycetidae</taxon>
        <taxon>Agaricales</taxon>
        <taxon>Marasmiineae</taxon>
        <taxon>Mycenaceae</taxon>
        <taxon>Mycena</taxon>
    </lineage>
</organism>
<evidence type="ECO:0000313" key="7">
    <source>
        <dbReference type="EMBL" id="GAT51042.1"/>
    </source>
</evidence>
<protein>
    <submittedName>
        <fullName evidence="7">Uncharacterized protein</fullName>
    </submittedName>
</protein>
<feature type="transmembrane region" description="Helical" evidence="6">
    <location>
        <begin position="28"/>
        <end position="53"/>
    </location>
</feature>
<evidence type="ECO:0000256" key="4">
    <source>
        <dbReference type="ARBA" id="ARBA00023136"/>
    </source>
</evidence>
<dbReference type="Proteomes" id="UP000815677">
    <property type="component" value="Unassembled WGS sequence"/>
</dbReference>
<feature type="region of interest" description="Disordered" evidence="5">
    <location>
        <begin position="272"/>
        <end position="326"/>
    </location>
</feature>
<evidence type="ECO:0000256" key="2">
    <source>
        <dbReference type="ARBA" id="ARBA00022692"/>
    </source>
</evidence>
<feature type="compositionally biased region" description="Low complexity" evidence="5">
    <location>
        <begin position="308"/>
        <end position="326"/>
    </location>
</feature>
<dbReference type="Pfam" id="PF04750">
    <property type="entry name" value="Far-17a_AIG1"/>
    <property type="match status" value="1"/>
</dbReference>
<feature type="transmembrane region" description="Helical" evidence="6">
    <location>
        <begin position="176"/>
        <end position="194"/>
    </location>
</feature>
<keyword evidence="8" id="KW-1185">Reference proteome</keyword>
<keyword evidence="2 6" id="KW-0812">Transmembrane</keyword>
<dbReference type="PANTHER" id="PTHR12242:SF1">
    <property type="entry name" value="MYND-TYPE DOMAIN-CONTAINING PROTEIN"/>
    <property type="match status" value="1"/>
</dbReference>